<dbReference type="AlphaFoldDB" id="A0A9Q3BI23"/>
<gene>
    <name evidence="1" type="ORF">O181_005333</name>
</gene>
<organism evidence="1 2">
    <name type="scientific">Austropuccinia psidii MF-1</name>
    <dbReference type="NCBI Taxonomy" id="1389203"/>
    <lineage>
        <taxon>Eukaryota</taxon>
        <taxon>Fungi</taxon>
        <taxon>Dikarya</taxon>
        <taxon>Basidiomycota</taxon>
        <taxon>Pucciniomycotina</taxon>
        <taxon>Pucciniomycetes</taxon>
        <taxon>Pucciniales</taxon>
        <taxon>Sphaerophragmiaceae</taxon>
        <taxon>Austropuccinia</taxon>
    </lineage>
</organism>
<dbReference type="Proteomes" id="UP000765509">
    <property type="component" value="Unassembled WGS sequence"/>
</dbReference>
<dbReference type="OrthoDB" id="3929326at2759"/>
<evidence type="ECO:0000313" key="2">
    <source>
        <dbReference type="Proteomes" id="UP000765509"/>
    </source>
</evidence>
<keyword evidence="2" id="KW-1185">Reference proteome</keyword>
<proteinExistence type="predicted"/>
<protein>
    <submittedName>
        <fullName evidence="1">Uncharacterized protein</fullName>
    </submittedName>
</protein>
<reference evidence="1" key="1">
    <citation type="submission" date="2021-03" db="EMBL/GenBank/DDBJ databases">
        <title>Draft genome sequence of rust myrtle Austropuccinia psidii MF-1, a brazilian biotype.</title>
        <authorList>
            <person name="Quecine M.C."/>
            <person name="Pachon D.M.R."/>
            <person name="Bonatelli M.L."/>
            <person name="Correr F.H."/>
            <person name="Franceschini L.M."/>
            <person name="Leite T.F."/>
            <person name="Margarido G.R.A."/>
            <person name="Almeida C.A."/>
            <person name="Ferrarezi J.A."/>
            <person name="Labate C.A."/>
        </authorList>
    </citation>
    <scope>NUCLEOTIDE SEQUENCE</scope>
    <source>
        <strain evidence="1">MF-1</strain>
    </source>
</reference>
<evidence type="ECO:0000313" key="1">
    <source>
        <dbReference type="EMBL" id="MBW0465618.1"/>
    </source>
</evidence>
<accession>A0A9Q3BI23</accession>
<name>A0A9Q3BI23_9BASI</name>
<sequence length="157" mass="18322">MFEKGWSLRLPHDSLERKLIDIPPTARIFRLILDKEIHHAKRCTEDSFKYAKERWDNTHNPPDYKIGDLVLVSTLNFDKTKRPEKLKDSFAGTFMIRALHGLNAVQLELTGELIKKHPVFPEGLIKSYSSTDKKVFSLIIKPPLELPLYKKDKKRKL</sequence>
<comment type="caution">
    <text evidence="1">The sequence shown here is derived from an EMBL/GenBank/DDBJ whole genome shotgun (WGS) entry which is preliminary data.</text>
</comment>
<dbReference type="EMBL" id="AVOT02001083">
    <property type="protein sequence ID" value="MBW0465618.1"/>
    <property type="molecule type" value="Genomic_DNA"/>
</dbReference>